<sequence length="254" mass="29413">MSELQLVEVRLMGEENQVRETIQRMGWVLELNWNGALTPMRRGDGVRAYVQVRVPDLAALEKAMPVAANANARPEDRPDRPDAVTPLQKALREQRRVRRERDDDEARRRQAERDHRTREQQIRTEAIEHLHALGGELLVELDADETCRHSDAFTNADRFRSEDGTLWRVMGEQRCWVLDDHPDDVTAPWLLLADGRVAQFRPPSPPLTRLDPRRDGFQGREFATARSIHGEPRWTITEGLLAHVIVQYERRSAR</sequence>
<dbReference type="RefSeq" id="WP_344428947.1">
    <property type="nucleotide sequence ID" value="NZ_BAAANN010000038.1"/>
</dbReference>
<evidence type="ECO:0000313" key="3">
    <source>
        <dbReference type="Proteomes" id="UP001501116"/>
    </source>
</evidence>
<evidence type="ECO:0000256" key="1">
    <source>
        <dbReference type="SAM" id="MobiDB-lite"/>
    </source>
</evidence>
<keyword evidence="3" id="KW-1185">Reference proteome</keyword>
<name>A0ABN2SA81_9PSEU</name>
<proteinExistence type="predicted"/>
<comment type="caution">
    <text evidence="2">The sequence shown here is derived from an EMBL/GenBank/DDBJ whole genome shotgun (WGS) entry which is preliminary data.</text>
</comment>
<reference evidence="2 3" key="1">
    <citation type="journal article" date="2019" name="Int. J. Syst. Evol. Microbiol.">
        <title>The Global Catalogue of Microorganisms (GCM) 10K type strain sequencing project: providing services to taxonomists for standard genome sequencing and annotation.</title>
        <authorList>
            <consortium name="The Broad Institute Genomics Platform"/>
            <consortium name="The Broad Institute Genome Sequencing Center for Infectious Disease"/>
            <person name="Wu L."/>
            <person name="Ma J."/>
        </authorList>
    </citation>
    <scope>NUCLEOTIDE SEQUENCE [LARGE SCALE GENOMIC DNA]</scope>
    <source>
        <strain evidence="2 3">JCM 14545</strain>
    </source>
</reference>
<protein>
    <submittedName>
        <fullName evidence="2">Uncharacterized protein</fullName>
    </submittedName>
</protein>
<evidence type="ECO:0000313" key="2">
    <source>
        <dbReference type="EMBL" id="GAA1982965.1"/>
    </source>
</evidence>
<accession>A0ABN2SA81</accession>
<dbReference type="EMBL" id="BAAANN010000038">
    <property type="protein sequence ID" value="GAA1982965.1"/>
    <property type="molecule type" value="Genomic_DNA"/>
</dbReference>
<dbReference type="Proteomes" id="UP001501116">
    <property type="component" value="Unassembled WGS sequence"/>
</dbReference>
<organism evidence="2 3">
    <name type="scientific">Amycolatopsis minnesotensis</name>
    <dbReference type="NCBI Taxonomy" id="337894"/>
    <lineage>
        <taxon>Bacteria</taxon>
        <taxon>Bacillati</taxon>
        <taxon>Actinomycetota</taxon>
        <taxon>Actinomycetes</taxon>
        <taxon>Pseudonocardiales</taxon>
        <taxon>Pseudonocardiaceae</taxon>
        <taxon>Amycolatopsis</taxon>
    </lineage>
</organism>
<feature type="compositionally biased region" description="Basic and acidic residues" evidence="1">
    <location>
        <begin position="73"/>
        <end position="82"/>
    </location>
</feature>
<feature type="compositionally biased region" description="Basic and acidic residues" evidence="1">
    <location>
        <begin position="90"/>
        <end position="121"/>
    </location>
</feature>
<feature type="region of interest" description="Disordered" evidence="1">
    <location>
        <begin position="69"/>
        <end position="121"/>
    </location>
</feature>
<gene>
    <name evidence="2" type="ORF">GCM10009754_70000</name>
</gene>